<dbReference type="STRING" id="537011.PREVCOP_05886"/>
<reference evidence="1" key="1">
    <citation type="submission" date="2009-11" db="EMBL/GenBank/DDBJ databases">
        <authorList>
            <person name="Weinstock G."/>
            <person name="Sodergren E."/>
            <person name="Clifton S."/>
            <person name="Fulton L."/>
            <person name="Fulton B."/>
            <person name="Courtney L."/>
            <person name="Fronick C."/>
            <person name="Harrison M."/>
            <person name="Strong C."/>
            <person name="Farmer C."/>
            <person name="Delahaunty K."/>
            <person name="Markovic C."/>
            <person name="Hall O."/>
            <person name="Minx P."/>
            <person name="Tomlinson C."/>
            <person name="Mitreva M."/>
            <person name="Nelson J."/>
            <person name="Hou S."/>
            <person name="Wollam A."/>
            <person name="Pepin K.H."/>
            <person name="Johnson M."/>
            <person name="Bhonagiri V."/>
            <person name="Nash W.E."/>
            <person name="Warren W."/>
            <person name="Chinwalla A."/>
            <person name="Mardis E.R."/>
            <person name="Wilson R.K."/>
        </authorList>
    </citation>
    <scope>NUCLEOTIDE SEQUENCE [LARGE SCALE GENOMIC DNA]</scope>
    <source>
        <strain evidence="1">DSM 18205</strain>
    </source>
</reference>
<proteinExistence type="predicted"/>
<sequence length="41" mass="4644">MNGYNCVANNLTIAALVFLGAKVGEHREMIFHWLIFPVFCC</sequence>
<dbReference type="Proteomes" id="UP000004477">
    <property type="component" value="Unassembled WGS sequence"/>
</dbReference>
<evidence type="ECO:0000313" key="1">
    <source>
        <dbReference type="EMBL" id="EFB34621.1"/>
    </source>
</evidence>
<organism evidence="1 2">
    <name type="scientific">Segatella copri DSM 18205</name>
    <dbReference type="NCBI Taxonomy" id="537011"/>
    <lineage>
        <taxon>Bacteria</taxon>
        <taxon>Pseudomonadati</taxon>
        <taxon>Bacteroidota</taxon>
        <taxon>Bacteroidia</taxon>
        <taxon>Bacteroidales</taxon>
        <taxon>Prevotellaceae</taxon>
        <taxon>Segatella</taxon>
    </lineage>
</organism>
<keyword evidence="2" id="KW-1185">Reference proteome</keyword>
<gene>
    <name evidence="1" type="ORF">PREVCOP_05886</name>
</gene>
<evidence type="ECO:0000313" key="2">
    <source>
        <dbReference type="Proteomes" id="UP000004477"/>
    </source>
</evidence>
<dbReference type="AlphaFoldDB" id="D1PF79"/>
<dbReference type="HOGENOM" id="CLU_3274466_0_0_10"/>
<dbReference type="EMBL" id="ACBX02000034">
    <property type="protein sequence ID" value="EFB34621.1"/>
    <property type="molecule type" value="Genomic_DNA"/>
</dbReference>
<name>D1PF79_9BACT</name>
<accession>D1PF79</accession>
<dbReference type="PaxDb" id="537011-PREVCOP_05886"/>
<comment type="caution">
    <text evidence="1">The sequence shown here is derived from an EMBL/GenBank/DDBJ whole genome shotgun (WGS) entry which is preliminary data.</text>
</comment>
<protein>
    <submittedName>
        <fullName evidence="1">Uncharacterized protein</fullName>
    </submittedName>
</protein>